<dbReference type="PANTHER" id="PTHR34347:SF1">
    <property type="entry name" value="DNA REPAIR-SCAFFOLDING PROTEIN"/>
    <property type="match status" value="1"/>
</dbReference>
<dbReference type="GO" id="GO:0000228">
    <property type="term" value="C:nuclear chromosome"/>
    <property type="evidence" value="ECO:0007669"/>
    <property type="project" value="TreeGrafter"/>
</dbReference>
<feature type="domain" description="DUF4503" evidence="3">
    <location>
        <begin position="275"/>
        <end position="677"/>
    </location>
</feature>
<dbReference type="InterPro" id="IPR053054">
    <property type="entry name" value="DNA_repair-scaffolding"/>
</dbReference>
<evidence type="ECO:0000313" key="4">
    <source>
        <dbReference type="EMBL" id="SBQ89758.1"/>
    </source>
</evidence>
<feature type="domain" description="DUF4502" evidence="2">
    <location>
        <begin position="1"/>
        <end position="139"/>
    </location>
</feature>
<gene>
    <name evidence="4" type="primary">CABZ01035647.1</name>
</gene>
<proteinExistence type="predicted"/>
<protein>
    <submittedName>
        <fullName evidence="4">KIAA0146</fullName>
    </submittedName>
</protein>
<dbReference type="Pfam" id="PF14950">
    <property type="entry name" value="DUF4502"/>
    <property type="match status" value="1"/>
</dbReference>
<sequence length="681" mass="75346">MLRTPKKQANRQSKTPEDSAKKRRKFKSGGLAERLSRLQCRQRSAISFWRHKSISDASATTTVDRPGVLVLEVLRIHEECSMQLALCEQLHPPRDDHQSQKSVSEEKTHTLVLFNRETAAQLSPAPRDIIHIHPPWQSLSIEGFSCSVILNTHFSQKVFSSRTGLSAERRMPYHLGQMFRPLDECGTKQVAASEASCVVGGSGALARHCVSLLEAIEGLGQAGSVDQDVDVVVQRVYSVPLADSSPVSILKHRTRSSTAPPPEERSTTRLCVLVQDDYGTFSVVQLQPLPRSNELHRFCQMWQGRTCVLRGIKVVQRVTRERHSRLFSLIDSLWPPAMPLKDHGNSLSIPDESRSPGPAPSFCYLLSGQQSSVEPTEGSTRSPLYLPPIKQTLRDILQSETKTCRCSFVATVLYKRMQSSDVGQGEVWLVLTDPSLQEEQLERPCRRTVALCVNTSCVLISSVLEALNSPAVYQMSFRDAIRENGVLLCGKQSVIEVCSVERGTETESTTGRDSPCRSLPEPRVKTLLQPYRLDSLGLETTPNSLCTLTGVVVGVDENTAYSWPVCNCCGSDNLKLSSESSQTFHCMSCKSALDKPDTKVQLEVFLTSSSLNDCTMKVKLQQMTILSLLNAGAVEGSELHGYDVESILGKEVGPIPVYVRVVTRKPALWIGLEEISLRGCR</sequence>
<dbReference type="GO" id="GO:0070202">
    <property type="term" value="P:regulation of establishment of protein localization to chromosome"/>
    <property type="evidence" value="ECO:0007669"/>
    <property type="project" value="TreeGrafter"/>
</dbReference>
<dbReference type="PANTHER" id="PTHR34347">
    <property type="entry name" value="DNA REPAIR-SCAFFOLDING PROTEIN SPIDR"/>
    <property type="match status" value="1"/>
</dbReference>
<organism evidence="4">
    <name type="scientific">Nothobranchius kuhntae</name>
    <name type="common">Beira killifish</name>
    <dbReference type="NCBI Taxonomy" id="321403"/>
    <lineage>
        <taxon>Eukaryota</taxon>
        <taxon>Metazoa</taxon>
        <taxon>Chordata</taxon>
        <taxon>Craniata</taxon>
        <taxon>Vertebrata</taxon>
        <taxon>Euteleostomi</taxon>
        <taxon>Actinopterygii</taxon>
        <taxon>Neopterygii</taxon>
        <taxon>Teleostei</taxon>
        <taxon>Neoteleostei</taxon>
        <taxon>Acanthomorphata</taxon>
        <taxon>Ovalentaria</taxon>
        <taxon>Atherinomorphae</taxon>
        <taxon>Cyprinodontiformes</taxon>
        <taxon>Nothobranchiidae</taxon>
        <taxon>Nothobranchius</taxon>
    </lineage>
</organism>
<reference evidence="4" key="2">
    <citation type="submission" date="2016-06" db="EMBL/GenBank/DDBJ databases">
        <title>The genome of a short-lived fish provides insights into sex chromosome evolution and the genetic control of aging.</title>
        <authorList>
            <person name="Reichwald K."/>
            <person name="Felder M."/>
            <person name="Petzold A."/>
            <person name="Koch P."/>
            <person name="Groth M."/>
            <person name="Platzer M."/>
        </authorList>
    </citation>
    <scope>NUCLEOTIDE SEQUENCE</scope>
    <source>
        <tissue evidence="4">Brain</tissue>
    </source>
</reference>
<name>A0A1A8I1I9_NOTKU</name>
<dbReference type="EMBL" id="HAED01003758">
    <property type="protein sequence ID" value="SBQ89758.1"/>
    <property type="molecule type" value="Transcribed_RNA"/>
</dbReference>
<evidence type="ECO:0000256" key="1">
    <source>
        <dbReference type="SAM" id="MobiDB-lite"/>
    </source>
</evidence>
<dbReference type="GO" id="GO:0000724">
    <property type="term" value="P:double-strand break repair via homologous recombination"/>
    <property type="evidence" value="ECO:0007669"/>
    <property type="project" value="TreeGrafter"/>
</dbReference>
<dbReference type="InterPro" id="IPR028026">
    <property type="entry name" value="DUF4502"/>
</dbReference>
<reference evidence="4" key="1">
    <citation type="submission" date="2016-05" db="EMBL/GenBank/DDBJ databases">
        <authorList>
            <person name="Lavstsen T."/>
            <person name="Jespersen J.S."/>
        </authorList>
    </citation>
    <scope>NUCLEOTIDE SEQUENCE</scope>
    <source>
        <tissue evidence="4">Brain</tissue>
    </source>
</reference>
<dbReference type="InterPro" id="IPR028032">
    <property type="entry name" value="DUF4503"/>
</dbReference>
<dbReference type="GO" id="GO:0005654">
    <property type="term" value="C:nucleoplasm"/>
    <property type="evidence" value="ECO:0007669"/>
    <property type="project" value="TreeGrafter"/>
</dbReference>
<dbReference type="AlphaFoldDB" id="A0A1A8I1I9"/>
<evidence type="ECO:0000259" key="3">
    <source>
        <dbReference type="Pfam" id="PF14951"/>
    </source>
</evidence>
<dbReference type="Pfam" id="PF14951">
    <property type="entry name" value="DUF4503"/>
    <property type="match status" value="1"/>
</dbReference>
<feature type="region of interest" description="Disordered" evidence="1">
    <location>
        <begin position="1"/>
        <end position="29"/>
    </location>
</feature>
<accession>A0A1A8I1I9</accession>
<evidence type="ECO:0000259" key="2">
    <source>
        <dbReference type="Pfam" id="PF14950"/>
    </source>
</evidence>